<accession>A0A060VXN6</accession>
<evidence type="ECO:0000313" key="3">
    <source>
        <dbReference type="Proteomes" id="UP000193380"/>
    </source>
</evidence>
<dbReference type="Proteomes" id="UP000193380">
    <property type="component" value="Unassembled WGS sequence"/>
</dbReference>
<evidence type="ECO:0000256" key="1">
    <source>
        <dbReference type="SAM" id="Phobius"/>
    </source>
</evidence>
<sequence>MSIYRSQHDWLNCILLSSGQYISHTILTKRREHPLLTDTMLSQERREEDFLREVVPSLKNGMVNFRDMADILLNFDKDQTKALQQKIQKGLNSFQQSEAAAGRQLARVDKYYEELTCKKGKLESEDRCLKTCLDNLESQRQAINDSLQNYSQALDRANWNKMSTQNALDECRDRASYNEGIRNAGIGIMFIPILGLIAVSYKEARED</sequence>
<feature type="transmembrane region" description="Helical" evidence="1">
    <location>
        <begin position="184"/>
        <end position="201"/>
    </location>
</feature>
<evidence type="ECO:0000313" key="2">
    <source>
        <dbReference type="EMBL" id="CDQ59748.1"/>
    </source>
</evidence>
<protein>
    <submittedName>
        <fullName evidence="2">Uncharacterized protein</fullName>
    </submittedName>
</protein>
<keyword evidence="1" id="KW-0812">Transmembrane</keyword>
<reference evidence="2" key="1">
    <citation type="journal article" date="2014" name="Nat. Commun.">
        <title>The rainbow trout genome provides novel insights into evolution after whole-genome duplication in vertebrates.</title>
        <authorList>
            <person name="Berthelot C."/>
            <person name="Brunet F."/>
            <person name="Chalopin D."/>
            <person name="Juanchich A."/>
            <person name="Bernard M."/>
            <person name="Noel B."/>
            <person name="Bento P."/>
            <person name="Da Silva C."/>
            <person name="Labadie K."/>
            <person name="Alberti A."/>
            <person name="Aury J.M."/>
            <person name="Louis A."/>
            <person name="Dehais P."/>
            <person name="Bardou P."/>
            <person name="Montfort J."/>
            <person name="Klopp C."/>
            <person name="Cabau C."/>
            <person name="Gaspin C."/>
            <person name="Thorgaard G.H."/>
            <person name="Boussaha M."/>
            <person name="Quillet E."/>
            <person name="Guyomard R."/>
            <person name="Galiana D."/>
            <person name="Bobe J."/>
            <person name="Volff J.N."/>
            <person name="Genet C."/>
            <person name="Wincker P."/>
            <person name="Jaillon O."/>
            <person name="Roest Crollius H."/>
            <person name="Guiguen Y."/>
        </authorList>
    </citation>
    <scope>NUCLEOTIDE SEQUENCE [LARGE SCALE GENOMIC DNA]</scope>
</reference>
<gene>
    <name evidence="2" type="ORF">GSONMT00080447001</name>
</gene>
<dbReference type="AlphaFoldDB" id="A0A060VXN6"/>
<proteinExistence type="predicted"/>
<dbReference type="EMBL" id="FR904332">
    <property type="protein sequence ID" value="CDQ59748.1"/>
    <property type="molecule type" value="Genomic_DNA"/>
</dbReference>
<dbReference type="PaxDb" id="8022-A0A060VXN6"/>
<organism evidence="2 3">
    <name type="scientific">Oncorhynchus mykiss</name>
    <name type="common">Rainbow trout</name>
    <name type="synonym">Salmo gairdneri</name>
    <dbReference type="NCBI Taxonomy" id="8022"/>
    <lineage>
        <taxon>Eukaryota</taxon>
        <taxon>Metazoa</taxon>
        <taxon>Chordata</taxon>
        <taxon>Craniata</taxon>
        <taxon>Vertebrata</taxon>
        <taxon>Euteleostomi</taxon>
        <taxon>Actinopterygii</taxon>
        <taxon>Neopterygii</taxon>
        <taxon>Teleostei</taxon>
        <taxon>Protacanthopterygii</taxon>
        <taxon>Salmoniformes</taxon>
        <taxon>Salmonidae</taxon>
        <taxon>Salmoninae</taxon>
        <taxon>Oncorhynchus</taxon>
    </lineage>
</organism>
<name>A0A060VXN6_ONCMY</name>
<reference evidence="2" key="2">
    <citation type="submission" date="2014-03" db="EMBL/GenBank/DDBJ databases">
        <authorList>
            <person name="Genoscope - CEA"/>
        </authorList>
    </citation>
    <scope>NUCLEOTIDE SEQUENCE</scope>
</reference>
<keyword evidence="1" id="KW-1133">Transmembrane helix</keyword>
<keyword evidence="1" id="KW-0472">Membrane</keyword>